<dbReference type="SUPFAM" id="SSF50249">
    <property type="entry name" value="Nucleic acid-binding proteins"/>
    <property type="match status" value="1"/>
</dbReference>
<dbReference type="PROSITE" id="PS50126">
    <property type="entry name" value="S1"/>
    <property type="match status" value="1"/>
</dbReference>
<reference evidence="2" key="1">
    <citation type="submission" date="2018-06" db="EMBL/GenBank/DDBJ databases">
        <title>Complete genome sequences of Mycoplasma anatis, M. anseris and M. cloacale type strains.</title>
        <authorList>
            <person name="Grozner D."/>
            <person name="Forro B."/>
            <person name="Sulyok K.M."/>
            <person name="Marton S."/>
            <person name="Kreizinger Z."/>
            <person name="Banyai K."/>
            <person name="Gyuranecz M."/>
        </authorList>
    </citation>
    <scope>NUCLEOTIDE SEQUENCE [LARGE SCALE GENOMIC DNA]</scope>
    <source>
        <strain evidence="2">NCTC 10199</strain>
    </source>
</reference>
<dbReference type="SMART" id="SM00316">
    <property type="entry name" value="S1"/>
    <property type="match status" value="1"/>
</dbReference>
<dbReference type="RefSeq" id="WP_029330130.1">
    <property type="nucleotide sequence ID" value="NZ_CP030103.1"/>
</dbReference>
<protein>
    <submittedName>
        <fullName evidence="1">Uncharacterized protein</fullName>
    </submittedName>
</protein>
<dbReference type="InterPro" id="IPR003029">
    <property type="entry name" value="S1_domain"/>
</dbReference>
<dbReference type="EMBL" id="CP030103">
    <property type="protein sequence ID" value="AWX42950.1"/>
    <property type="molecule type" value="Genomic_DNA"/>
</dbReference>
<proteinExistence type="predicted"/>
<dbReference type="KEGG" id="mclo:DK849_02675"/>
<dbReference type="AlphaFoldDB" id="A0A2Z4LMK2"/>
<keyword evidence="2" id="KW-1185">Reference proteome</keyword>
<name>A0A2Z4LMK2_9BACT</name>
<dbReference type="GO" id="GO:0003676">
    <property type="term" value="F:nucleic acid binding"/>
    <property type="evidence" value="ECO:0007669"/>
    <property type="project" value="InterPro"/>
</dbReference>
<dbReference type="InterPro" id="IPR012340">
    <property type="entry name" value="NA-bd_OB-fold"/>
</dbReference>
<sequence length="110" mass="12957">MYQPGDIIKAKVFRVWKNYVILTTKNGERCYLNINEASDYYVNSLNMMFKIGDIKEVIILETILSGGYNVSFKRIHPKELRNPFDFKMDDSNTNFEQLLEFTNKGLRYGK</sequence>
<organism evidence="1 2">
    <name type="scientific">Metamycoplasma cloacale</name>
    <dbReference type="NCBI Taxonomy" id="92401"/>
    <lineage>
        <taxon>Bacteria</taxon>
        <taxon>Bacillati</taxon>
        <taxon>Mycoplasmatota</taxon>
        <taxon>Mycoplasmoidales</taxon>
        <taxon>Metamycoplasmataceae</taxon>
        <taxon>Metamycoplasma</taxon>
    </lineage>
</organism>
<dbReference type="Proteomes" id="UP000249865">
    <property type="component" value="Chromosome"/>
</dbReference>
<accession>A0A2Z4LMK2</accession>
<evidence type="ECO:0000313" key="1">
    <source>
        <dbReference type="EMBL" id="AWX42950.1"/>
    </source>
</evidence>
<evidence type="ECO:0000313" key="2">
    <source>
        <dbReference type="Proteomes" id="UP000249865"/>
    </source>
</evidence>
<gene>
    <name evidence="1" type="ORF">DK849_02675</name>
</gene>
<dbReference type="Gene3D" id="2.40.50.140">
    <property type="entry name" value="Nucleic acid-binding proteins"/>
    <property type="match status" value="1"/>
</dbReference>
<dbReference type="OrthoDB" id="398273at2"/>